<proteinExistence type="predicted"/>
<organism evidence="2 3">
    <name type="scientific">Forsythia ovata</name>
    <dbReference type="NCBI Taxonomy" id="205694"/>
    <lineage>
        <taxon>Eukaryota</taxon>
        <taxon>Viridiplantae</taxon>
        <taxon>Streptophyta</taxon>
        <taxon>Embryophyta</taxon>
        <taxon>Tracheophyta</taxon>
        <taxon>Spermatophyta</taxon>
        <taxon>Magnoliopsida</taxon>
        <taxon>eudicotyledons</taxon>
        <taxon>Gunneridae</taxon>
        <taxon>Pentapetalae</taxon>
        <taxon>asterids</taxon>
        <taxon>lamiids</taxon>
        <taxon>Lamiales</taxon>
        <taxon>Oleaceae</taxon>
        <taxon>Forsythieae</taxon>
        <taxon>Forsythia</taxon>
    </lineage>
</organism>
<feature type="compositionally biased region" description="Basic residues" evidence="1">
    <location>
        <begin position="8"/>
        <end position="41"/>
    </location>
</feature>
<reference evidence="3" key="1">
    <citation type="submission" date="2024-07" db="EMBL/GenBank/DDBJ databases">
        <title>Two chromosome-level genome assemblies of Korean endemic species Abeliophyllum distichum and Forsythia ovata (Oleaceae).</title>
        <authorList>
            <person name="Jang H."/>
        </authorList>
    </citation>
    <scope>NUCLEOTIDE SEQUENCE [LARGE SCALE GENOMIC DNA]</scope>
</reference>
<evidence type="ECO:0000313" key="3">
    <source>
        <dbReference type="Proteomes" id="UP001604277"/>
    </source>
</evidence>
<evidence type="ECO:0000313" key="2">
    <source>
        <dbReference type="EMBL" id="KAL2520406.1"/>
    </source>
</evidence>
<accession>A0ABD1U5X4</accession>
<sequence>MASARSSNKSRCKNKNRRSNSVVKKKRSSRKIKNKNVKKKINIPIQQGENLNDDSKTGSHHDVKVLQSPGIPDVNVAKKIHASKYRPPVKEKQTTVHKKQSTDDSEPSITHQKRIPALLQQVMRP</sequence>
<keyword evidence="3" id="KW-1185">Reference proteome</keyword>
<feature type="region of interest" description="Disordered" evidence="1">
    <location>
        <begin position="1"/>
        <end position="125"/>
    </location>
</feature>
<evidence type="ECO:0000256" key="1">
    <source>
        <dbReference type="SAM" id="MobiDB-lite"/>
    </source>
</evidence>
<dbReference type="EMBL" id="JBFOLJ010000007">
    <property type="protein sequence ID" value="KAL2520406.1"/>
    <property type="molecule type" value="Genomic_DNA"/>
</dbReference>
<gene>
    <name evidence="2" type="ORF">Fot_24329</name>
</gene>
<name>A0ABD1U5X4_9LAMI</name>
<comment type="caution">
    <text evidence="2">The sequence shown here is derived from an EMBL/GenBank/DDBJ whole genome shotgun (WGS) entry which is preliminary data.</text>
</comment>
<dbReference type="Proteomes" id="UP001604277">
    <property type="component" value="Unassembled WGS sequence"/>
</dbReference>
<dbReference type="AlphaFoldDB" id="A0ABD1U5X4"/>
<protein>
    <submittedName>
        <fullName evidence="2">Uncharacterized protein</fullName>
    </submittedName>
</protein>
<feature type="compositionally biased region" description="Basic and acidic residues" evidence="1">
    <location>
        <begin position="53"/>
        <end position="64"/>
    </location>
</feature>